<feature type="compositionally biased region" description="Basic and acidic residues" evidence="1">
    <location>
        <begin position="68"/>
        <end position="86"/>
    </location>
</feature>
<dbReference type="InterPro" id="IPR019339">
    <property type="entry name" value="CIR_N_dom"/>
</dbReference>
<accession>A0AAD9I642</accession>
<evidence type="ECO:0000256" key="1">
    <source>
        <dbReference type="SAM" id="MobiDB-lite"/>
    </source>
</evidence>
<evidence type="ECO:0000259" key="2">
    <source>
        <dbReference type="SMART" id="SM01083"/>
    </source>
</evidence>
<organism evidence="3 4">
    <name type="scientific">Phyllachora maydis</name>
    <dbReference type="NCBI Taxonomy" id="1825666"/>
    <lineage>
        <taxon>Eukaryota</taxon>
        <taxon>Fungi</taxon>
        <taxon>Dikarya</taxon>
        <taxon>Ascomycota</taxon>
        <taxon>Pezizomycotina</taxon>
        <taxon>Sordariomycetes</taxon>
        <taxon>Sordariomycetidae</taxon>
        <taxon>Phyllachorales</taxon>
        <taxon>Phyllachoraceae</taxon>
        <taxon>Phyllachora</taxon>
    </lineage>
</organism>
<dbReference type="InterPro" id="IPR039875">
    <property type="entry name" value="LENG1-like"/>
</dbReference>
<dbReference type="Proteomes" id="UP001217918">
    <property type="component" value="Unassembled WGS sequence"/>
</dbReference>
<feature type="region of interest" description="Disordered" evidence="1">
    <location>
        <begin position="27"/>
        <end position="134"/>
    </location>
</feature>
<protein>
    <recommendedName>
        <fullName evidence="2">CBF1-interacting co-repressor CIR N-terminal domain-containing protein</fullName>
    </recommendedName>
</protein>
<dbReference type="EMBL" id="JAQQPM010000004">
    <property type="protein sequence ID" value="KAK2070987.1"/>
    <property type="molecule type" value="Genomic_DNA"/>
</dbReference>
<evidence type="ECO:0000313" key="4">
    <source>
        <dbReference type="Proteomes" id="UP001217918"/>
    </source>
</evidence>
<proteinExistence type="predicted"/>
<reference evidence="3" key="1">
    <citation type="journal article" date="2023" name="Mol. Plant Microbe Interact.">
        <title>Elucidating the Obligate Nature and Biological Capacity of an Invasive Fungal Corn Pathogen.</title>
        <authorList>
            <person name="MacCready J.S."/>
            <person name="Roggenkamp E.M."/>
            <person name="Gdanetz K."/>
            <person name="Chilvers M.I."/>
        </authorList>
    </citation>
    <scope>NUCLEOTIDE SEQUENCE</scope>
    <source>
        <strain evidence="3">PM02</strain>
    </source>
</reference>
<comment type="caution">
    <text evidence="3">The sequence shown here is derived from an EMBL/GenBank/DDBJ whole genome shotgun (WGS) entry which is preliminary data.</text>
</comment>
<feature type="domain" description="CBF1-interacting co-repressor CIR N-terminal" evidence="2">
    <location>
        <begin position="10"/>
        <end position="46"/>
    </location>
</feature>
<keyword evidence="4" id="KW-1185">Reference proteome</keyword>
<dbReference type="PANTHER" id="PTHR22093:SF0">
    <property type="entry name" value="LEUKOCYTE RECEPTOR CLUSTER MEMBER 1"/>
    <property type="match status" value="1"/>
</dbReference>
<gene>
    <name evidence="3" type="ORF">P8C59_005444</name>
</gene>
<dbReference type="PANTHER" id="PTHR22093">
    <property type="entry name" value="LEUKOCYTE RECEPTOR CLUSTER LRC MEMBER 1"/>
    <property type="match status" value="1"/>
</dbReference>
<dbReference type="Pfam" id="PF10197">
    <property type="entry name" value="Cir_N"/>
    <property type="match status" value="1"/>
</dbReference>
<sequence length="238" mass="26292">MPLHLLGKKSWNVYNADNIARVRRDEAAAADREAAEEQRMQEEDAARRLAILRGEEPLPLTSAGIDTSAHDEPDNARPRRGLVPERCRRKRKRPDEDDTEFEMRVVRENAESNAVASHGLLDGHRSGSTPKGEKSALTDVTGLFSLFDDGVFEKSAPRNSMKKEEAEEGVAKKTREAEDQYQMLFANAAGRDGAGITDGGPWSTARGIERQKSESVRFMRCAGKTDDGGTGRGDIMIH</sequence>
<name>A0AAD9I642_9PEZI</name>
<feature type="compositionally biased region" description="Basic and acidic residues" evidence="1">
    <location>
        <begin position="27"/>
        <end position="47"/>
    </location>
</feature>
<dbReference type="AlphaFoldDB" id="A0AAD9I642"/>
<evidence type="ECO:0000313" key="3">
    <source>
        <dbReference type="EMBL" id="KAK2070987.1"/>
    </source>
</evidence>
<feature type="compositionally biased region" description="Basic and acidic residues" evidence="1">
    <location>
        <begin position="121"/>
        <end position="134"/>
    </location>
</feature>
<dbReference type="SMART" id="SM01083">
    <property type="entry name" value="Cir_N"/>
    <property type="match status" value="1"/>
</dbReference>
<feature type="region of interest" description="Disordered" evidence="1">
    <location>
        <begin position="192"/>
        <end position="215"/>
    </location>
</feature>
<feature type="compositionally biased region" description="Basic and acidic residues" evidence="1">
    <location>
        <begin position="101"/>
        <end position="110"/>
    </location>
</feature>